<dbReference type="PROSITE" id="PS00092">
    <property type="entry name" value="N6_MTASE"/>
    <property type="match status" value="1"/>
</dbReference>
<accession>A0A3D4VAS8</accession>
<dbReference type="EMBL" id="DPIY01000010">
    <property type="protein sequence ID" value="HCT58229.1"/>
    <property type="molecule type" value="Genomic_DNA"/>
</dbReference>
<evidence type="ECO:0000256" key="3">
    <source>
        <dbReference type="ARBA" id="ARBA00022679"/>
    </source>
</evidence>
<name>A0A3D4VAS8_9BACT</name>
<dbReference type="Pfam" id="PF07669">
    <property type="entry name" value="Eco57I"/>
    <property type="match status" value="1"/>
</dbReference>
<keyword evidence="3" id="KW-0808">Transferase</keyword>
<keyword evidence="2" id="KW-0489">Methyltransferase</keyword>
<dbReference type="InterPro" id="IPR050953">
    <property type="entry name" value="N4_N6_ade-DNA_methylase"/>
</dbReference>
<keyword evidence="4" id="KW-0949">S-adenosyl-L-methionine</keyword>
<evidence type="ECO:0000313" key="8">
    <source>
        <dbReference type="Proteomes" id="UP000264071"/>
    </source>
</evidence>
<evidence type="ECO:0000313" key="7">
    <source>
        <dbReference type="EMBL" id="HCT58229.1"/>
    </source>
</evidence>
<sequence length="1105" mass="122100">MLTLRAAAQLLSRADSHSALRALAPVLGFAPDPLTVPTAIRRDLGLQDLVQRADLFEGPGALRLLTAHLTPADTLDGAHDLRERTKRVAEALVRHAPTRQWLLCTIDDQECMLCLAAVSDTNGGPRVAALRVDRRRVLDSDADTFRALAAAAHDPSPIRHARFTDILRRDALSLRFYRALEQAVDTLARSLAPSGRTRSRAATALTPAQRRELALLCLSRCLFLGFLEAKGWLDDRRDFLLHHTLRVLESGGALHERLLRPLFFGTLNTPRRARAVTARLFGRVPFLNGGLFSPTALERRARTLHFSDDALTALITGVLDRYRFTAHEDSTSWSEAAVDPEMLGRAFESLMAAEDRRRSGAFYTPPHLVDAAISEALTALLPSIPAAVLEESSNAPLSAEAAFTITHRLACLRVLDPACGSGAFLVRALERFDTLLKRAGDQRPAHERRRALLTLGIFGVDRDPMAVWLCELRLWLAVVIECHDPDIDRIAPLPNLDHHIRIGDSLAGGTFRFAPPSGRTLSTLRARYSRASGARKITIASALDQEERRRSVAELSSRLDAIGRERRQLLTSLRGRDLFGQRTRATRADRARLTTLRTSTRELSTHRKRLQLGGALPFRFGAMFADVGAAHGFDLVVGNPPWVRPHAMPEHERQWLRQEFRAMRHAGWRAGATRAGAGAGFAAQADLAVAFVERSMQLLAPRGTLALLVPAKLWRTLAGGGIRRALQQEMHLHALHDWSDAPAQFDAATYPSLVVATRRASPAAADTSRFAESSPLLLKDSPVRVTIVRETPLHFQVEPHALSLDGDPDAPWLLLPHAPRLAFQRLRDAGPPLAHSPLGRPLLGVKCGCNAAFLVHAHEHDDHSATVTALTTSAPRQGVIERHLLRPALRGEAVRDPFAPKVDDREEPPHANDLRIIWTHGLDGAALPTLPTATQRWLAHWRPRLHARRDARHHTPWWSLFRTDSARNDAPRVVWADIGRSLRTQVLPAGDPTVPLNSCYVVRVPTDSDAFALHALLQSTVSAAWLDPLAEPARGGFRRFLGWTIASLPLPADWPAARRILAPIGERLHRGISPPTRDTLDAAVTDTYGLTFDQIQPLIDWYRRG</sequence>
<dbReference type="PANTHER" id="PTHR33841">
    <property type="entry name" value="DNA METHYLTRANSFERASE YEEA-RELATED"/>
    <property type="match status" value="1"/>
</dbReference>
<organism evidence="7 8">
    <name type="scientific">Gemmatimonas aurantiaca</name>
    <dbReference type="NCBI Taxonomy" id="173480"/>
    <lineage>
        <taxon>Bacteria</taxon>
        <taxon>Pseudomonadati</taxon>
        <taxon>Gemmatimonadota</taxon>
        <taxon>Gemmatimonadia</taxon>
        <taxon>Gemmatimonadales</taxon>
        <taxon>Gemmatimonadaceae</taxon>
        <taxon>Gemmatimonas</taxon>
    </lineage>
</organism>
<dbReference type="InterPro" id="IPR029063">
    <property type="entry name" value="SAM-dependent_MTases_sf"/>
</dbReference>
<dbReference type="Gene3D" id="3.40.50.150">
    <property type="entry name" value="Vaccinia Virus protein VP39"/>
    <property type="match status" value="1"/>
</dbReference>
<dbReference type="PRINTS" id="PR00507">
    <property type="entry name" value="N12N6MTFRASE"/>
</dbReference>
<dbReference type="Proteomes" id="UP000264071">
    <property type="component" value="Unassembled WGS sequence"/>
</dbReference>
<dbReference type="GO" id="GO:0003676">
    <property type="term" value="F:nucleic acid binding"/>
    <property type="evidence" value="ECO:0007669"/>
    <property type="project" value="InterPro"/>
</dbReference>
<comment type="caution">
    <text evidence="7">The sequence shown here is derived from an EMBL/GenBank/DDBJ whole genome shotgun (WGS) entry which is preliminary data.</text>
</comment>
<reference evidence="7 8" key="1">
    <citation type="journal article" date="2018" name="Nat. Biotechnol.">
        <title>A standardized bacterial taxonomy based on genome phylogeny substantially revises the tree of life.</title>
        <authorList>
            <person name="Parks D.H."/>
            <person name="Chuvochina M."/>
            <person name="Waite D.W."/>
            <person name="Rinke C."/>
            <person name="Skarshewski A."/>
            <person name="Chaumeil P.A."/>
            <person name="Hugenholtz P."/>
        </authorList>
    </citation>
    <scope>NUCLEOTIDE SEQUENCE [LARGE SCALE GENOMIC DNA]</scope>
    <source>
        <strain evidence="7">UBA8844</strain>
    </source>
</reference>
<proteinExistence type="predicted"/>
<evidence type="ECO:0000256" key="5">
    <source>
        <dbReference type="ARBA" id="ARBA00047942"/>
    </source>
</evidence>
<dbReference type="GO" id="GO:0032259">
    <property type="term" value="P:methylation"/>
    <property type="evidence" value="ECO:0007669"/>
    <property type="project" value="UniProtKB-KW"/>
</dbReference>
<dbReference type="InterPro" id="IPR002052">
    <property type="entry name" value="DNA_methylase_N6_adenine_CS"/>
</dbReference>
<evidence type="ECO:0000259" key="6">
    <source>
        <dbReference type="Pfam" id="PF07669"/>
    </source>
</evidence>
<dbReference type="EC" id="2.1.1.72" evidence="1"/>
<feature type="domain" description="Type II methyltransferase M.TaqI-like" evidence="6">
    <location>
        <begin position="457"/>
        <end position="740"/>
    </location>
</feature>
<evidence type="ECO:0000256" key="4">
    <source>
        <dbReference type="ARBA" id="ARBA00022691"/>
    </source>
</evidence>
<dbReference type="GO" id="GO:0009007">
    <property type="term" value="F:site-specific DNA-methyltransferase (adenine-specific) activity"/>
    <property type="evidence" value="ECO:0007669"/>
    <property type="project" value="UniProtKB-EC"/>
</dbReference>
<protein>
    <recommendedName>
        <fullName evidence="1">site-specific DNA-methyltransferase (adenine-specific)</fullName>
        <ecNumber evidence="1">2.1.1.72</ecNumber>
    </recommendedName>
</protein>
<evidence type="ECO:0000256" key="2">
    <source>
        <dbReference type="ARBA" id="ARBA00022603"/>
    </source>
</evidence>
<dbReference type="GO" id="GO:0006304">
    <property type="term" value="P:DNA modification"/>
    <property type="evidence" value="ECO:0007669"/>
    <property type="project" value="InterPro"/>
</dbReference>
<dbReference type="PANTHER" id="PTHR33841:SF1">
    <property type="entry name" value="DNA METHYLTRANSFERASE A"/>
    <property type="match status" value="1"/>
</dbReference>
<dbReference type="SUPFAM" id="SSF53335">
    <property type="entry name" value="S-adenosyl-L-methionine-dependent methyltransferases"/>
    <property type="match status" value="1"/>
</dbReference>
<comment type="catalytic activity">
    <reaction evidence="5">
        <text>a 2'-deoxyadenosine in DNA + S-adenosyl-L-methionine = an N(6)-methyl-2'-deoxyadenosine in DNA + S-adenosyl-L-homocysteine + H(+)</text>
        <dbReference type="Rhea" id="RHEA:15197"/>
        <dbReference type="Rhea" id="RHEA-COMP:12418"/>
        <dbReference type="Rhea" id="RHEA-COMP:12419"/>
        <dbReference type="ChEBI" id="CHEBI:15378"/>
        <dbReference type="ChEBI" id="CHEBI:57856"/>
        <dbReference type="ChEBI" id="CHEBI:59789"/>
        <dbReference type="ChEBI" id="CHEBI:90615"/>
        <dbReference type="ChEBI" id="CHEBI:90616"/>
        <dbReference type="EC" id="2.1.1.72"/>
    </reaction>
</comment>
<gene>
    <name evidence="7" type="ORF">DGD08_13575</name>
</gene>
<evidence type="ECO:0000256" key="1">
    <source>
        <dbReference type="ARBA" id="ARBA00011900"/>
    </source>
</evidence>
<dbReference type="InterPro" id="IPR011639">
    <property type="entry name" value="MethylTrfase_TaqI-like_dom"/>
</dbReference>
<dbReference type="OMA" id="CELRLWL"/>
<dbReference type="AlphaFoldDB" id="A0A3D4VAS8"/>